<dbReference type="PROSITE" id="PS51257">
    <property type="entry name" value="PROKAR_LIPOPROTEIN"/>
    <property type="match status" value="1"/>
</dbReference>
<dbReference type="AlphaFoldDB" id="A0A7Z7B5X4"/>
<comment type="caution">
    <text evidence="2">The sequence shown here is derived from an EMBL/GenBank/DDBJ whole genome shotgun (WGS) entry which is preliminary data.</text>
</comment>
<feature type="domain" description="Metallo-beta-lactamase" evidence="1">
    <location>
        <begin position="49"/>
        <end position="271"/>
    </location>
</feature>
<dbReference type="InterPro" id="IPR036866">
    <property type="entry name" value="RibonucZ/Hydroxyglut_hydro"/>
</dbReference>
<dbReference type="EMBL" id="FNDI01000008">
    <property type="protein sequence ID" value="SDH78304.1"/>
    <property type="molecule type" value="Genomic_DNA"/>
</dbReference>
<dbReference type="InterPro" id="IPR050114">
    <property type="entry name" value="UPF0173_UPF0282_UlaG_hydrolase"/>
</dbReference>
<reference evidence="2" key="1">
    <citation type="submission" date="2016-10" db="EMBL/GenBank/DDBJ databases">
        <authorList>
            <person name="Varghese N."/>
            <person name="Submissions S."/>
        </authorList>
    </citation>
    <scope>NUCLEOTIDE SEQUENCE [LARGE SCALE GENOMIC DNA]</scope>
    <source>
        <strain evidence="2">YR281</strain>
    </source>
</reference>
<evidence type="ECO:0000313" key="2">
    <source>
        <dbReference type="EMBL" id="SDH78304.1"/>
    </source>
</evidence>
<dbReference type="Proteomes" id="UP000198900">
    <property type="component" value="Unassembled WGS sequence"/>
</dbReference>
<dbReference type="PANTHER" id="PTHR43546">
    <property type="entry name" value="UPF0173 METAL-DEPENDENT HYDROLASE MJ1163-RELATED"/>
    <property type="match status" value="1"/>
</dbReference>
<dbReference type="PANTHER" id="PTHR43546:SF3">
    <property type="entry name" value="UPF0173 METAL-DEPENDENT HYDROLASE MJ1163"/>
    <property type="match status" value="1"/>
</dbReference>
<dbReference type="InterPro" id="IPR001279">
    <property type="entry name" value="Metallo-B-lactamas"/>
</dbReference>
<evidence type="ECO:0000313" key="3">
    <source>
        <dbReference type="Proteomes" id="UP000198900"/>
    </source>
</evidence>
<dbReference type="RefSeq" id="WP_091779029.1">
    <property type="nucleotide sequence ID" value="NZ_FNDI01000008.1"/>
</dbReference>
<organism evidence="2 3">
    <name type="scientific">Paraburkholderia steynii</name>
    <dbReference type="NCBI Taxonomy" id="1245441"/>
    <lineage>
        <taxon>Bacteria</taxon>
        <taxon>Pseudomonadati</taxon>
        <taxon>Pseudomonadota</taxon>
        <taxon>Betaproteobacteria</taxon>
        <taxon>Burkholderiales</taxon>
        <taxon>Burkholderiaceae</taxon>
        <taxon>Paraburkholderia</taxon>
    </lineage>
</organism>
<name>A0A7Z7B5X4_9BURK</name>
<gene>
    <name evidence="2" type="ORF">SAMN04487926_10816</name>
</gene>
<proteinExistence type="predicted"/>
<dbReference type="SMART" id="SM00849">
    <property type="entry name" value="Lactamase_B"/>
    <property type="match status" value="1"/>
</dbReference>
<sequence length="338" mass="37246">MHNWSRLLVTVLATTFLCACSSLNVQPEEHVSATDESSQPGEVKVTFLGTTTLLIEDGTTRILIDGFLTRPPLPEVISGPIETNKALVSRILTDIGATKIDAIFVTHSHYDHALDVAFIAEKTGAVLYGSESTLNIGRGWPLHEDRLVRFNRDSWISIGTFRVRIYLSKHSPPIPFVNDDLGENVALPLNQPARESQYVEGGSFDILIAHGTNTMLVKGSANYLKGALRNVHADAIFLPIGGVGFRGETFHRRYYENTVGCVKPSVVVVTHWDSLFAPLSNTLPPMAGSGITLSHIRTYLKEDGIPLKILQGFETIRPFTLEYRRFEPPPLSIGCDIP</sequence>
<evidence type="ECO:0000259" key="1">
    <source>
        <dbReference type="SMART" id="SM00849"/>
    </source>
</evidence>
<accession>A0A7Z7B5X4</accession>
<dbReference type="Pfam" id="PF00753">
    <property type="entry name" value="Lactamase_B"/>
    <property type="match status" value="1"/>
</dbReference>
<dbReference type="SUPFAM" id="SSF56281">
    <property type="entry name" value="Metallo-hydrolase/oxidoreductase"/>
    <property type="match status" value="1"/>
</dbReference>
<protein>
    <submittedName>
        <fullName evidence="2">L-ascorbate metabolism protein UlaG, beta-lactamase superfamily</fullName>
    </submittedName>
</protein>
<keyword evidence="3" id="KW-1185">Reference proteome</keyword>
<dbReference type="Gene3D" id="3.60.15.10">
    <property type="entry name" value="Ribonuclease Z/Hydroxyacylglutathione hydrolase-like"/>
    <property type="match status" value="1"/>
</dbReference>